<dbReference type="OrthoDB" id="2831558at2759"/>
<keyword evidence="2" id="KW-0418">Kinase</keyword>
<sequence length="565" mass="64800">MKPFPQSIRLSFSAAAHQATAIDNLSLNPHDLFEFTSGRWIYNDELRRAERRNSFNVEGLLQLAAESVKRSLDEIVRFEKLAEGGFNRVFLITMRDGFRPVARIPYSITTPKFFAVASEVATLAFLRGYGLPVAEPYGYSPTTENSAGTEYIFLQYLEGISFSSVFYTMDEGEIISVLRQIAELERKFMSINFPAGESLYFTEDLKYIKAAGVPTHDEDFSVGPETSSPLWSGRRGLLDVDRGPYATFEEALARGAEKEKAYLQKFGRPLHPFQRIRRPAYEYQEQSPSDHIENLERYLNIVPSLVHKPEDSNRARVLNRFCIRHPDIQPNNIIVSRSPDTNSYRVVGLIDWQHAAILPLSLQAGFTPNMDNYGDTGWDPTQPPSLPENFDALDKAAQESEMIDYRHRLLHYYYIKSMEELNYHHYCAMMEPMGMLRRRLFYHARSAWDGETLDLKVALIEAAQKWEALSETKGEPCPLAFDPEDVRKTEELEAEVADLDGLFKRFQGAIGFGAEGRVPTERYEESLAFCKKLKEDGLLKIEDEEVRAQIIAHWPFDNMDERDYI</sequence>
<evidence type="ECO:0000313" key="3">
    <source>
        <dbReference type="Proteomes" id="UP000053477"/>
    </source>
</evidence>
<dbReference type="Proteomes" id="UP000053477">
    <property type="component" value="Unassembled WGS sequence"/>
</dbReference>
<evidence type="ECO:0000313" key="2">
    <source>
        <dbReference type="EMBL" id="KLO16686.1"/>
    </source>
</evidence>
<dbReference type="InterPro" id="IPR002575">
    <property type="entry name" value="Aminoglycoside_PTrfase"/>
</dbReference>
<dbReference type="AlphaFoldDB" id="A0A0H2SHX6"/>
<dbReference type="Pfam" id="PF01636">
    <property type="entry name" value="APH"/>
    <property type="match status" value="1"/>
</dbReference>
<keyword evidence="3" id="KW-1185">Reference proteome</keyword>
<dbReference type="STRING" id="27342.A0A0H2SHX6"/>
<feature type="domain" description="Aminoglycoside phosphotransferase" evidence="1">
    <location>
        <begin position="81"/>
        <end position="357"/>
    </location>
</feature>
<proteinExistence type="predicted"/>
<dbReference type="GO" id="GO:0016301">
    <property type="term" value="F:kinase activity"/>
    <property type="evidence" value="ECO:0007669"/>
    <property type="project" value="UniProtKB-KW"/>
</dbReference>
<dbReference type="PANTHER" id="PTHR36091">
    <property type="entry name" value="ALTERED INHERITANCE OF MITOCHONDRIA PROTEIN 9, MITOCHONDRIAL"/>
    <property type="match status" value="1"/>
</dbReference>
<dbReference type="PANTHER" id="PTHR36091:SF2">
    <property type="entry name" value="AMINOGLYCOSIDE PHOSPHOTRANSFERASE DOMAIN-CONTAINING PROTEIN"/>
    <property type="match status" value="1"/>
</dbReference>
<organism evidence="2 3">
    <name type="scientific">Schizopora paradoxa</name>
    <dbReference type="NCBI Taxonomy" id="27342"/>
    <lineage>
        <taxon>Eukaryota</taxon>
        <taxon>Fungi</taxon>
        <taxon>Dikarya</taxon>
        <taxon>Basidiomycota</taxon>
        <taxon>Agaricomycotina</taxon>
        <taxon>Agaricomycetes</taxon>
        <taxon>Hymenochaetales</taxon>
        <taxon>Schizoporaceae</taxon>
        <taxon>Schizopora</taxon>
    </lineage>
</organism>
<dbReference type="InterPro" id="IPR051035">
    <property type="entry name" value="Mito_inheritance_9"/>
</dbReference>
<reference evidence="2 3" key="1">
    <citation type="submission" date="2015-04" db="EMBL/GenBank/DDBJ databases">
        <title>Complete genome sequence of Schizopora paradoxa KUC8140, a cosmopolitan wood degrader in East Asia.</title>
        <authorList>
            <consortium name="DOE Joint Genome Institute"/>
            <person name="Min B."/>
            <person name="Park H."/>
            <person name="Jang Y."/>
            <person name="Kim J.-J."/>
            <person name="Kim K.H."/>
            <person name="Pangilinan J."/>
            <person name="Lipzen A."/>
            <person name="Riley R."/>
            <person name="Grigoriev I.V."/>
            <person name="Spatafora J.W."/>
            <person name="Choi I.-G."/>
        </authorList>
    </citation>
    <scope>NUCLEOTIDE SEQUENCE [LARGE SCALE GENOMIC DNA]</scope>
    <source>
        <strain evidence="2 3">KUC8140</strain>
    </source>
</reference>
<accession>A0A0H2SHX6</accession>
<dbReference type="SUPFAM" id="SSF56112">
    <property type="entry name" value="Protein kinase-like (PK-like)"/>
    <property type="match status" value="1"/>
</dbReference>
<evidence type="ECO:0000259" key="1">
    <source>
        <dbReference type="Pfam" id="PF01636"/>
    </source>
</evidence>
<keyword evidence="2" id="KW-0808">Transferase</keyword>
<dbReference type="InterPro" id="IPR011009">
    <property type="entry name" value="Kinase-like_dom_sf"/>
</dbReference>
<dbReference type="InParanoid" id="A0A0H2SHX6"/>
<protein>
    <submittedName>
        <fullName evidence="2">Protein kinase subdomain-containing protein PKL/CAK/Fmp29</fullName>
    </submittedName>
</protein>
<dbReference type="EMBL" id="KQ085913">
    <property type="protein sequence ID" value="KLO16686.1"/>
    <property type="molecule type" value="Genomic_DNA"/>
</dbReference>
<dbReference type="Gene3D" id="3.90.1200.10">
    <property type="match status" value="1"/>
</dbReference>
<gene>
    <name evidence="2" type="ORF">SCHPADRAFT_994962</name>
</gene>
<name>A0A0H2SHX6_9AGAM</name>
<dbReference type="GO" id="GO:0005739">
    <property type="term" value="C:mitochondrion"/>
    <property type="evidence" value="ECO:0007669"/>
    <property type="project" value="TreeGrafter"/>
</dbReference>